<protein>
    <submittedName>
        <fullName evidence="1">Uncharacterized protein</fullName>
    </submittedName>
</protein>
<name>A0AAE0Z1H6_9GAST</name>
<organism evidence="1 2">
    <name type="scientific">Elysia crispata</name>
    <name type="common">lettuce slug</name>
    <dbReference type="NCBI Taxonomy" id="231223"/>
    <lineage>
        <taxon>Eukaryota</taxon>
        <taxon>Metazoa</taxon>
        <taxon>Spiralia</taxon>
        <taxon>Lophotrochozoa</taxon>
        <taxon>Mollusca</taxon>
        <taxon>Gastropoda</taxon>
        <taxon>Heterobranchia</taxon>
        <taxon>Euthyneura</taxon>
        <taxon>Panpulmonata</taxon>
        <taxon>Sacoglossa</taxon>
        <taxon>Placobranchoidea</taxon>
        <taxon>Plakobranchidae</taxon>
        <taxon>Elysia</taxon>
    </lineage>
</organism>
<dbReference type="EMBL" id="JAWDGP010004927">
    <property type="protein sequence ID" value="KAK3761088.1"/>
    <property type="molecule type" value="Genomic_DNA"/>
</dbReference>
<accession>A0AAE0Z1H6</accession>
<sequence length="121" mass="13502">MSGCCLRLSFNVNQSQVKTSVVRETQLERIVTQILNFNNHRFSVTLHMTTLLTRLDNRELSADRQDQERLKLIRRLSGLNQSQAQCPGGEHSASALALAGSPAVADRQSVPLSLQITDLTW</sequence>
<dbReference type="AlphaFoldDB" id="A0AAE0Z1H6"/>
<proteinExistence type="predicted"/>
<dbReference type="Proteomes" id="UP001283361">
    <property type="component" value="Unassembled WGS sequence"/>
</dbReference>
<gene>
    <name evidence="1" type="ORF">RRG08_022492</name>
</gene>
<evidence type="ECO:0000313" key="2">
    <source>
        <dbReference type="Proteomes" id="UP001283361"/>
    </source>
</evidence>
<comment type="caution">
    <text evidence="1">The sequence shown here is derived from an EMBL/GenBank/DDBJ whole genome shotgun (WGS) entry which is preliminary data.</text>
</comment>
<keyword evidence="2" id="KW-1185">Reference proteome</keyword>
<reference evidence="1" key="1">
    <citation type="journal article" date="2023" name="G3 (Bethesda)">
        <title>A reference genome for the long-term kleptoplast-retaining sea slug Elysia crispata morphotype clarki.</title>
        <authorList>
            <person name="Eastman K.E."/>
            <person name="Pendleton A.L."/>
            <person name="Shaikh M.A."/>
            <person name="Suttiyut T."/>
            <person name="Ogas R."/>
            <person name="Tomko P."/>
            <person name="Gavelis G."/>
            <person name="Widhalm J.R."/>
            <person name="Wisecaver J.H."/>
        </authorList>
    </citation>
    <scope>NUCLEOTIDE SEQUENCE</scope>
    <source>
        <strain evidence="1">ECLA1</strain>
    </source>
</reference>
<evidence type="ECO:0000313" key="1">
    <source>
        <dbReference type="EMBL" id="KAK3761088.1"/>
    </source>
</evidence>